<evidence type="ECO:0000313" key="3">
    <source>
        <dbReference type="WBParaSite" id="SSTP_0001247300.1"/>
    </source>
</evidence>
<name>A0A0K0ESP4_STRER</name>
<evidence type="ECO:0000313" key="4">
    <source>
        <dbReference type="WBParaSite" id="TCONS_00016798.p1"/>
    </source>
</evidence>
<organism evidence="3">
    <name type="scientific">Strongyloides stercoralis</name>
    <name type="common">Threadworm</name>
    <dbReference type="NCBI Taxonomy" id="6248"/>
    <lineage>
        <taxon>Eukaryota</taxon>
        <taxon>Metazoa</taxon>
        <taxon>Ecdysozoa</taxon>
        <taxon>Nematoda</taxon>
        <taxon>Chromadorea</taxon>
        <taxon>Rhabditida</taxon>
        <taxon>Tylenchina</taxon>
        <taxon>Panagrolaimomorpha</taxon>
        <taxon>Strongyloidoidea</taxon>
        <taxon>Strongyloididae</taxon>
        <taxon>Strongyloides</taxon>
    </lineage>
</organism>
<keyword evidence="2" id="KW-1185">Reference proteome</keyword>
<dbReference type="Proteomes" id="UP000035681">
    <property type="component" value="Unplaced"/>
</dbReference>
<evidence type="ECO:0000313" key="2">
    <source>
        <dbReference type="Proteomes" id="UP000035681"/>
    </source>
</evidence>
<protein>
    <submittedName>
        <fullName evidence="3">DUF148 domain-containing protein</fullName>
    </submittedName>
    <submittedName>
        <fullName evidence="4">SXP/RAL-2 family protein Ani s 5-like cation-binding domain-containing protein</fullName>
    </submittedName>
</protein>
<evidence type="ECO:0000256" key="1">
    <source>
        <dbReference type="SAM" id="Phobius"/>
    </source>
</evidence>
<dbReference type="WBParaSite" id="TCONS_00016798.p1">
    <property type="protein sequence ID" value="TCONS_00016798.p1"/>
    <property type="gene ID" value="XLOC_011453"/>
</dbReference>
<dbReference type="WBParaSite" id="SSTP_0001247300.1">
    <property type="protein sequence ID" value="SSTP_0001247300.1"/>
    <property type="gene ID" value="SSTP_0001247300"/>
</dbReference>
<feature type="transmembrane region" description="Helical" evidence="1">
    <location>
        <begin position="6"/>
        <end position="27"/>
    </location>
</feature>
<keyword evidence="1" id="KW-0812">Transmembrane</keyword>
<dbReference type="AlphaFoldDB" id="A0A0K0ESP4"/>
<reference evidence="3" key="1">
    <citation type="submission" date="2015-08" db="UniProtKB">
        <authorList>
            <consortium name="WormBaseParasite"/>
        </authorList>
    </citation>
    <scope>IDENTIFICATION</scope>
</reference>
<keyword evidence="1" id="KW-1133">Transmembrane helix</keyword>
<accession>A0A0K0ESP4</accession>
<proteinExistence type="predicted"/>
<sequence length="291" mass="34259">MFSFKFLSIFFILFNVILSIFGQYLFISQKPRYASDSIKTNNDIMNQPLYYSYSTIPNFMDRRLNNPLYNQVNSYPQKNILPDFSLSTQNSPQLLPMVNDAIQQNLYQNPNNVQFDSLSYPNDNNYQPNIIIEENLKNKQTNNLFSQNINKPIIIDKNEKLDINFPTFLDNVDQEVVNDFLKIISLKNETYAMKQKKLDQLVSTLDESHQKLYKDYVLTKDSEEQNYRSKVDAQVGTMSQDAQQKFSQISSILMNIQMPDNEKWNHVMEIYNSLTDELKQEFEKKFEGFKA</sequence>
<keyword evidence="1" id="KW-0472">Membrane</keyword>